<dbReference type="SUPFAM" id="SSF53756">
    <property type="entry name" value="UDP-Glycosyltransferase/glycogen phosphorylase"/>
    <property type="match status" value="1"/>
</dbReference>
<organism evidence="11 12">
    <name type="scientific">Desulfosarcina alkanivorans</name>
    <dbReference type="NCBI Taxonomy" id="571177"/>
    <lineage>
        <taxon>Bacteria</taxon>
        <taxon>Pseudomonadati</taxon>
        <taxon>Thermodesulfobacteriota</taxon>
        <taxon>Desulfobacteria</taxon>
        <taxon>Desulfobacterales</taxon>
        <taxon>Desulfosarcinaceae</taxon>
        <taxon>Desulfosarcina</taxon>
    </lineage>
</organism>
<evidence type="ECO:0000256" key="4">
    <source>
        <dbReference type="ARBA" id="ARBA00022516"/>
    </source>
</evidence>
<evidence type="ECO:0000313" key="12">
    <source>
        <dbReference type="Proteomes" id="UP000427906"/>
    </source>
</evidence>
<dbReference type="EMBL" id="AP021874">
    <property type="protein sequence ID" value="BBO66477.1"/>
    <property type="molecule type" value="Genomic_DNA"/>
</dbReference>
<keyword evidence="7 10" id="KW-0808">Transferase</keyword>
<evidence type="ECO:0000313" key="11">
    <source>
        <dbReference type="EMBL" id="BBO66477.1"/>
    </source>
</evidence>
<name>A0A5K7YPD8_9BACT</name>
<evidence type="ECO:0000256" key="5">
    <source>
        <dbReference type="ARBA" id="ARBA00022556"/>
    </source>
</evidence>
<dbReference type="Proteomes" id="UP000427906">
    <property type="component" value="Chromosome"/>
</dbReference>
<evidence type="ECO:0000256" key="8">
    <source>
        <dbReference type="ARBA" id="ARBA00023098"/>
    </source>
</evidence>
<dbReference type="NCBIfam" id="TIGR00215">
    <property type="entry name" value="lpxB"/>
    <property type="match status" value="1"/>
</dbReference>
<evidence type="ECO:0000256" key="2">
    <source>
        <dbReference type="ARBA" id="ARBA00012687"/>
    </source>
</evidence>
<dbReference type="GO" id="GO:0016020">
    <property type="term" value="C:membrane"/>
    <property type="evidence" value="ECO:0007669"/>
    <property type="project" value="GOC"/>
</dbReference>
<dbReference type="Gene3D" id="3.40.50.2000">
    <property type="entry name" value="Glycogen Phosphorylase B"/>
    <property type="match status" value="2"/>
</dbReference>
<sequence>MLTPIIQSKMTTPERIMIIAGEASGDMHGAKLAQAIKRRAGDALLFGVGGSAMREKGVRLIVDANTLSVVGITEVIAKLGTVYRAMAIVKKALRTIRPDLLILIDYPDFNFHVAAAAKKLNIPVLYYISPQIWAWRQNRVKKIKRLVDHMAVILPFEAPFYRKHRVPVTFVGHPLLDRIVPETAPRPPETPSGGPVIGLIPGSREKEVTTLLPVMLKAAGIIKRDLPAARFVVSCAESIDEQLLQGVVRQYAGPHEISIVKGSVVQVFTQSQLLVAASGTVTLEAALYGVPTVIVYKVSPLSYWLGKRLIKVKHIGIVNLIARKEVLPELIQDDASPQTIAETVNDMVADPARLEQIKKQLLSMKDKLGGAGASDRVAAIALDLI</sequence>
<evidence type="ECO:0000256" key="9">
    <source>
        <dbReference type="ARBA" id="ARBA00048975"/>
    </source>
</evidence>
<dbReference type="KEGG" id="dalk:DSCA_04070"/>
<dbReference type="EC" id="2.4.1.182" evidence="2 10"/>
<keyword evidence="12" id="KW-1185">Reference proteome</keyword>
<comment type="catalytic activity">
    <reaction evidence="9 10">
        <text>a lipid X + a UDP-2-N,3-O-bis[(3R)-3-hydroxyacyl]-alpha-D-glucosamine = a lipid A disaccharide + UDP + H(+)</text>
        <dbReference type="Rhea" id="RHEA:67828"/>
        <dbReference type="ChEBI" id="CHEBI:15378"/>
        <dbReference type="ChEBI" id="CHEBI:58223"/>
        <dbReference type="ChEBI" id="CHEBI:137748"/>
        <dbReference type="ChEBI" id="CHEBI:176338"/>
        <dbReference type="ChEBI" id="CHEBI:176343"/>
        <dbReference type="EC" id="2.4.1.182"/>
    </reaction>
</comment>
<reference evidence="11 12" key="1">
    <citation type="submission" date="2019-11" db="EMBL/GenBank/DDBJ databases">
        <title>Comparative genomics of hydrocarbon-degrading Desulfosarcina strains.</title>
        <authorList>
            <person name="Watanabe M."/>
            <person name="Kojima H."/>
            <person name="Fukui M."/>
        </authorList>
    </citation>
    <scope>NUCLEOTIDE SEQUENCE [LARGE SCALE GENOMIC DNA]</scope>
    <source>
        <strain evidence="11 12">PL12</strain>
    </source>
</reference>
<evidence type="ECO:0000256" key="3">
    <source>
        <dbReference type="ARBA" id="ARBA00020902"/>
    </source>
</evidence>
<comment type="similarity">
    <text evidence="10">Belongs to the LpxB family.</text>
</comment>
<accession>A0A5K7YPD8</accession>
<comment type="pathway">
    <text evidence="10">Bacterial outer membrane biogenesis; LPS lipid A biosynthesis.</text>
</comment>
<dbReference type="PANTHER" id="PTHR30372:SF4">
    <property type="entry name" value="LIPID-A-DISACCHARIDE SYNTHASE, MITOCHONDRIAL-RELATED"/>
    <property type="match status" value="1"/>
</dbReference>
<dbReference type="PANTHER" id="PTHR30372">
    <property type="entry name" value="LIPID-A-DISACCHARIDE SYNTHASE"/>
    <property type="match status" value="1"/>
</dbReference>
<dbReference type="GO" id="GO:0008915">
    <property type="term" value="F:lipid-A-disaccharide synthase activity"/>
    <property type="evidence" value="ECO:0007669"/>
    <property type="project" value="UniProtKB-UniRule"/>
</dbReference>
<keyword evidence="5 10" id="KW-0441">Lipid A biosynthesis</keyword>
<keyword evidence="6 10" id="KW-0328">Glycosyltransferase</keyword>
<dbReference type="UniPathway" id="UPA00973"/>
<dbReference type="AlphaFoldDB" id="A0A5K7YPD8"/>
<evidence type="ECO:0000256" key="6">
    <source>
        <dbReference type="ARBA" id="ARBA00022676"/>
    </source>
</evidence>
<keyword evidence="4 10" id="KW-0444">Lipid biosynthesis</keyword>
<evidence type="ECO:0000256" key="1">
    <source>
        <dbReference type="ARBA" id="ARBA00002056"/>
    </source>
</evidence>
<keyword evidence="8 10" id="KW-0443">Lipid metabolism</keyword>
<protein>
    <recommendedName>
        <fullName evidence="3 10">Lipid-A-disaccharide synthase</fullName>
        <ecNumber evidence="2 10">2.4.1.182</ecNumber>
    </recommendedName>
</protein>
<dbReference type="GO" id="GO:0009245">
    <property type="term" value="P:lipid A biosynthetic process"/>
    <property type="evidence" value="ECO:0007669"/>
    <property type="project" value="UniProtKB-UniRule"/>
</dbReference>
<proteinExistence type="inferred from homology"/>
<evidence type="ECO:0000256" key="10">
    <source>
        <dbReference type="HAMAP-Rule" id="MF_00392"/>
    </source>
</evidence>
<evidence type="ECO:0000256" key="7">
    <source>
        <dbReference type="ARBA" id="ARBA00022679"/>
    </source>
</evidence>
<comment type="function">
    <text evidence="1 10">Condensation of UDP-2,3-diacylglucosamine and 2,3-diacylglucosamine-1-phosphate to form lipid A disaccharide, a precursor of lipid A, a phosphorylated glycolipid that anchors the lipopolysaccharide to the outer membrane of the cell.</text>
</comment>
<dbReference type="Pfam" id="PF02684">
    <property type="entry name" value="LpxB"/>
    <property type="match status" value="1"/>
</dbReference>
<dbReference type="GO" id="GO:0005543">
    <property type="term" value="F:phospholipid binding"/>
    <property type="evidence" value="ECO:0007669"/>
    <property type="project" value="TreeGrafter"/>
</dbReference>
<dbReference type="InterPro" id="IPR003835">
    <property type="entry name" value="Glyco_trans_19"/>
</dbReference>
<dbReference type="HAMAP" id="MF_00392">
    <property type="entry name" value="LpxB"/>
    <property type="match status" value="1"/>
</dbReference>
<gene>
    <name evidence="10 11" type="primary">lpxB</name>
    <name evidence="11" type="ORF">DSCA_04070</name>
</gene>